<dbReference type="PROSITE" id="PS51257">
    <property type="entry name" value="PROKAR_LIPOPROTEIN"/>
    <property type="match status" value="1"/>
</dbReference>
<proteinExistence type="predicted"/>
<name>A0ABT9KJK8_9PAST</name>
<gene>
    <name evidence="1" type="ORF">O7M46_10115</name>
</gene>
<keyword evidence="2" id="KW-1185">Reference proteome</keyword>
<accession>A0ABT9KJK8</accession>
<reference evidence="1 2" key="1">
    <citation type="submission" date="2022-12" db="EMBL/GenBank/DDBJ databases">
        <title>Genome sequence of Pasteurellaceae Bisgaard Taxon 45.</title>
        <authorList>
            <person name="Foggin C."/>
            <person name="Rosen L.E."/>
            <person name="Henton M."/>
            <person name="Buys A."/>
            <person name="Floyd T."/>
            <person name="Turner A.D."/>
            <person name="Tarbin J."/>
            <person name="Lloyd A.S."/>
            <person name="Chaitezvi C."/>
            <person name="Ellis R.J."/>
            <person name="Roberts H.C."/>
            <person name="Dastjerdi A."/>
            <person name="Nunez A."/>
            <person name="Van Vliet A.H."/>
            <person name="Steinbach F."/>
        </authorList>
    </citation>
    <scope>NUCLEOTIDE SEQUENCE [LARGE SCALE GENOMIC DNA]</scope>
    <source>
        <strain evidence="1 2">VF20HR</strain>
    </source>
</reference>
<dbReference type="EMBL" id="JAQAHH010000009">
    <property type="protein sequence ID" value="MDP9501311.1"/>
    <property type="molecule type" value="Genomic_DNA"/>
</dbReference>
<evidence type="ECO:0000313" key="2">
    <source>
        <dbReference type="Proteomes" id="UP001224083"/>
    </source>
</evidence>
<evidence type="ECO:0000313" key="1">
    <source>
        <dbReference type="EMBL" id="MDP9501311.1"/>
    </source>
</evidence>
<evidence type="ECO:0008006" key="3">
    <source>
        <dbReference type="Google" id="ProtNLM"/>
    </source>
</evidence>
<organism evidence="1 2">
    <name type="scientific">Bisgaard Taxon 45</name>
    <dbReference type="NCBI Taxonomy" id="304289"/>
    <lineage>
        <taxon>Bacteria</taxon>
        <taxon>Pseudomonadati</taxon>
        <taxon>Pseudomonadota</taxon>
        <taxon>Gammaproteobacteria</taxon>
        <taxon>Pasteurellales</taxon>
        <taxon>Pasteurellaceae</taxon>
    </lineage>
</organism>
<protein>
    <recommendedName>
        <fullName evidence="3">Lipoprotein</fullName>
    </recommendedName>
</protein>
<sequence length="90" mass="10648">MMKIHFKLIYISLFLLSGCYPCKFLDWNCNQSISDTKRYKASLLCEKEQQKVAKEILKGKYTEDIDIYIIDKCIISNGEYKFISDSKFKQ</sequence>
<dbReference type="Proteomes" id="UP001224083">
    <property type="component" value="Unassembled WGS sequence"/>
</dbReference>
<comment type="caution">
    <text evidence="1">The sequence shown here is derived from an EMBL/GenBank/DDBJ whole genome shotgun (WGS) entry which is preliminary data.</text>
</comment>